<dbReference type="EMBL" id="LWHJ01000011">
    <property type="protein sequence ID" value="OAQ42105.1"/>
    <property type="molecule type" value="Genomic_DNA"/>
</dbReference>
<dbReference type="AlphaFoldDB" id="A0A179DM31"/>
<gene>
    <name evidence="1" type="ORF">A5893_03040</name>
</gene>
<evidence type="ECO:0000313" key="2">
    <source>
        <dbReference type="Proteomes" id="UP000078459"/>
    </source>
</evidence>
<name>A0A179DM31_9SPHI</name>
<proteinExistence type="predicted"/>
<reference evidence="1 2" key="1">
    <citation type="submission" date="2016-04" db="EMBL/GenBank/DDBJ databases">
        <authorList>
            <person name="Evans L.H."/>
            <person name="Alamgir A."/>
            <person name="Owens N."/>
            <person name="Weber N.D."/>
            <person name="Virtaneva K."/>
            <person name="Barbian K."/>
            <person name="Babar A."/>
            <person name="Rosenke K."/>
        </authorList>
    </citation>
    <scope>NUCLEOTIDE SEQUENCE [LARGE SCALE GENOMIC DNA]</scope>
    <source>
        <strain evidence="1 2">CCM 8644</strain>
    </source>
</reference>
<sequence length="241" mass="28233">MKGKYTLLNNGSVIKILNPERRHVILDLEFTNFDLETDKSLFNHEIAKQHLGYLLIREDMKVVLSSAKELKTNNLLSDLLKEALSSHISILYGKCFSEAKKRRVVLEHDIVNKFDNELKTLHNKLIEIRNTQIAHAGSEIYSKSHLMFSFDESSKSSLYLSSLEFQSFNYNLELLEKLVIKLIETIELKIEESFKALKREMSKDNIKNEIFNNSFYIDKKFLKDFDQIKNSRIILNRNNKI</sequence>
<keyword evidence="2" id="KW-1185">Reference proteome</keyword>
<reference evidence="1 2" key="2">
    <citation type="submission" date="2016-06" db="EMBL/GenBank/DDBJ databases">
        <title>Pedobacter psychrophilus sp. nov., isolated from Antarctic fragmentary rock.</title>
        <authorList>
            <person name="Svec P."/>
        </authorList>
    </citation>
    <scope>NUCLEOTIDE SEQUENCE [LARGE SCALE GENOMIC DNA]</scope>
    <source>
        <strain evidence="1 2">CCM 8644</strain>
    </source>
</reference>
<organism evidence="1 2">
    <name type="scientific">Pedobacter psychrophilus</name>
    <dbReference type="NCBI Taxonomy" id="1826909"/>
    <lineage>
        <taxon>Bacteria</taxon>
        <taxon>Pseudomonadati</taxon>
        <taxon>Bacteroidota</taxon>
        <taxon>Sphingobacteriia</taxon>
        <taxon>Sphingobacteriales</taxon>
        <taxon>Sphingobacteriaceae</taxon>
        <taxon>Pedobacter</taxon>
    </lineage>
</organism>
<protein>
    <submittedName>
        <fullName evidence="1">Uncharacterized protein</fullName>
    </submittedName>
</protein>
<comment type="caution">
    <text evidence="1">The sequence shown here is derived from an EMBL/GenBank/DDBJ whole genome shotgun (WGS) entry which is preliminary data.</text>
</comment>
<accession>A0A179DM31</accession>
<dbReference type="OrthoDB" id="7031678at2"/>
<dbReference type="Proteomes" id="UP000078459">
    <property type="component" value="Unassembled WGS sequence"/>
</dbReference>
<dbReference type="RefSeq" id="WP_068821137.1">
    <property type="nucleotide sequence ID" value="NZ_LWHJ01000011.1"/>
</dbReference>
<evidence type="ECO:0000313" key="1">
    <source>
        <dbReference type="EMBL" id="OAQ42105.1"/>
    </source>
</evidence>